<dbReference type="GO" id="GO:0031410">
    <property type="term" value="C:cytoplasmic vesicle"/>
    <property type="evidence" value="ECO:0007669"/>
    <property type="project" value="TreeGrafter"/>
</dbReference>
<evidence type="ECO:0000313" key="6">
    <source>
        <dbReference type="EMBL" id="ODN01089.1"/>
    </source>
</evidence>
<dbReference type="STRING" id="48709.A0A1D2N744"/>
<keyword evidence="7" id="KW-1185">Reference proteome</keyword>
<feature type="region of interest" description="Disordered" evidence="4">
    <location>
        <begin position="1"/>
        <end position="32"/>
    </location>
</feature>
<dbReference type="PANTHER" id="PTHR46182:SF2">
    <property type="entry name" value="FI19480P1"/>
    <property type="match status" value="1"/>
</dbReference>
<proteinExistence type="predicted"/>
<dbReference type="InterPro" id="IPR013980">
    <property type="entry name" value="MANSC_dom"/>
</dbReference>
<dbReference type="Gene3D" id="2.60.40.10">
    <property type="entry name" value="Immunoglobulins"/>
    <property type="match status" value="1"/>
</dbReference>
<dbReference type="EMBL" id="LJIJ01000172">
    <property type="protein sequence ID" value="ODN01089.1"/>
    <property type="molecule type" value="Genomic_DNA"/>
</dbReference>
<evidence type="ECO:0000256" key="3">
    <source>
        <dbReference type="ARBA" id="ARBA00023180"/>
    </source>
</evidence>
<accession>A0A1D2N744</accession>
<protein>
    <recommendedName>
        <fullName evidence="5">MANSC domain-containing protein</fullName>
    </recommendedName>
</protein>
<dbReference type="Pfam" id="PF23597">
    <property type="entry name" value="KIAA0319_N"/>
    <property type="match status" value="1"/>
</dbReference>
<keyword evidence="3" id="KW-0325">Glycoprotein</keyword>
<dbReference type="GO" id="GO:0001764">
    <property type="term" value="P:neuron migration"/>
    <property type="evidence" value="ECO:0007669"/>
    <property type="project" value="TreeGrafter"/>
</dbReference>
<dbReference type="InterPro" id="IPR013783">
    <property type="entry name" value="Ig-like_fold"/>
</dbReference>
<dbReference type="FunFam" id="2.60.40.10:FF:000257">
    <property type="entry name" value="Dyslexia-associated protein KIAA0319-like"/>
    <property type="match status" value="1"/>
</dbReference>
<reference evidence="6 7" key="1">
    <citation type="journal article" date="2016" name="Genome Biol. Evol.">
        <title>Gene Family Evolution Reflects Adaptation to Soil Environmental Stressors in the Genome of the Collembolan Orchesella cincta.</title>
        <authorList>
            <person name="Faddeeva-Vakhrusheva A."/>
            <person name="Derks M.F."/>
            <person name="Anvar S.Y."/>
            <person name="Agamennone V."/>
            <person name="Suring W."/>
            <person name="Smit S."/>
            <person name="van Straalen N.M."/>
            <person name="Roelofs D."/>
        </authorList>
    </citation>
    <scope>NUCLEOTIDE SEQUENCE [LARGE SCALE GENOMIC DNA]</scope>
    <source>
        <tissue evidence="6">Mixed pool</tissue>
    </source>
</reference>
<evidence type="ECO:0000313" key="7">
    <source>
        <dbReference type="Proteomes" id="UP000094527"/>
    </source>
</evidence>
<organism evidence="6 7">
    <name type="scientific">Orchesella cincta</name>
    <name type="common">Springtail</name>
    <name type="synonym">Podura cincta</name>
    <dbReference type="NCBI Taxonomy" id="48709"/>
    <lineage>
        <taxon>Eukaryota</taxon>
        <taxon>Metazoa</taxon>
        <taxon>Ecdysozoa</taxon>
        <taxon>Arthropoda</taxon>
        <taxon>Hexapoda</taxon>
        <taxon>Collembola</taxon>
        <taxon>Entomobryomorpha</taxon>
        <taxon>Entomobryoidea</taxon>
        <taxon>Orchesellidae</taxon>
        <taxon>Orchesellinae</taxon>
        <taxon>Orchesella</taxon>
    </lineage>
</organism>
<dbReference type="AlphaFoldDB" id="A0A1D2N744"/>
<evidence type="ECO:0000256" key="1">
    <source>
        <dbReference type="ARBA" id="ARBA00004370"/>
    </source>
</evidence>
<evidence type="ECO:0000259" key="5">
    <source>
        <dbReference type="Pfam" id="PF23597"/>
    </source>
</evidence>
<sequence>MGSVGDDGKSPVAESLVQQQQPSSVSTESPKCTDCTVSPKVQEEISKTCPAFQPTILRNHYPKDNKSAGTYVLVNAANTTDDCARQCCLNSTDCNFAFMVQSQCFLLTCYNEASCFPTKVSGNMPQLQQYNVSMVSVRVPTNIASTNIISNITCEVGVGNRCKPNQECVAVQQKSRNGVCQCTAGYVINVAAGDGSCEPIATTEPATDATVAATPTVATPKTIKTLAVSVVSKNVSLPINEVSLFAYAVPEAPTDQSYSYKWSLISHPTEDTAAMEGQTTQQLHLMGLKQGTYIFEVSVKSAEANGSANATIDVFAG</sequence>
<evidence type="ECO:0000256" key="4">
    <source>
        <dbReference type="SAM" id="MobiDB-lite"/>
    </source>
</evidence>
<dbReference type="InterPro" id="IPR029865">
    <property type="entry name" value="KIAA0319-like"/>
</dbReference>
<dbReference type="PANTHER" id="PTHR46182">
    <property type="entry name" value="FI19480P1"/>
    <property type="match status" value="1"/>
</dbReference>
<dbReference type="Proteomes" id="UP000094527">
    <property type="component" value="Unassembled WGS sequence"/>
</dbReference>
<dbReference type="GO" id="GO:0016020">
    <property type="term" value="C:membrane"/>
    <property type="evidence" value="ECO:0007669"/>
    <property type="project" value="UniProtKB-SubCell"/>
</dbReference>
<gene>
    <name evidence="6" type="ORF">Ocin01_05591</name>
</gene>
<keyword evidence="2" id="KW-0472">Membrane</keyword>
<comment type="caution">
    <text evidence="6">The sequence shown here is derived from an EMBL/GenBank/DDBJ whole genome shotgun (WGS) entry which is preliminary data.</text>
</comment>
<evidence type="ECO:0000256" key="2">
    <source>
        <dbReference type="ARBA" id="ARBA00023136"/>
    </source>
</evidence>
<dbReference type="Pfam" id="PF22352">
    <property type="entry name" value="K319L-like_PKD"/>
    <property type="match status" value="1"/>
</dbReference>
<comment type="subcellular location">
    <subcellularLocation>
        <location evidence="1">Membrane</location>
    </subcellularLocation>
</comment>
<feature type="compositionally biased region" description="Low complexity" evidence="4">
    <location>
        <begin position="14"/>
        <end position="30"/>
    </location>
</feature>
<feature type="domain" description="MANSC" evidence="5">
    <location>
        <begin position="70"/>
        <end position="121"/>
    </location>
</feature>
<dbReference type="OrthoDB" id="536372at2759"/>
<name>A0A1D2N744_ORCCI</name>